<dbReference type="VEuPathDB" id="FungiDB:PHYBLDRAFT_174847"/>
<organism evidence="2 3">
    <name type="scientific">Phycomyces blakesleeanus (strain ATCC 8743b / DSM 1359 / FGSC 10004 / NBRC 33097 / NRRL 1555)</name>
    <dbReference type="NCBI Taxonomy" id="763407"/>
    <lineage>
        <taxon>Eukaryota</taxon>
        <taxon>Fungi</taxon>
        <taxon>Fungi incertae sedis</taxon>
        <taxon>Mucoromycota</taxon>
        <taxon>Mucoromycotina</taxon>
        <taxon>Mucoromycetes</taxon>
        <taxon>Mucorales</taxon>
        <taxon>Phycomycetaceae</taxon>
        <taxon>Phycomyces</taxon>
    </lineage>
</organism>
<proteinExistence type="predicted"/>
<keyword evidence="1" id="KW-0472">Membrane</keyword>
<accession>A0A162TFY4</accession>
<gene>
    <name evidence="2" type="ORF">PHYBLDRAFT_174847</name>
</gene>
<dbReference type="EMBL" id="KV441000">
    <property type="protein sequence ID" value="OAD66823.1"/>
    <property type="molecule type" value="Genomic_DNA"/>
</dbReference>
<keyword evidence="1" id="KW-0812">Transmembrane</keyword>
<evidence type="ECO:0000256" key="1">
    <source>
        <dbReference type="SAM" id="Phobius"/>
    </source>
</evidence>
<dbReference type="GeneID" id="28998262"/>
<evidence type="ECO:0000313" key="2">
    <source>
        <dbReference type="EMBL" id="OAD66823.1"/>
    </source>
</evidence>
<feature type="transmembrane region" description="Helical" evidence="1">
    <location>
        <begin position="65"/>
        <end position="83"/>
    </location>
</feature>
<protein>
    <submittedName>
        <fullName evidence="2">Uncharacterized protein</fullName>
    </submittedName>
</protein>
<sequence length="126" mass="14464">MTSSFNTMQAQNQFEFANARSVGLETRNVLVETFLQASFRLCNDPSQIRKCLENVLQTQFPVSPVHIVLLFYYLFVVVAFVGLRTLQQTINLLYLLQLKISLNRLVTRLWCSDRLNQGDSTIISSD</sequence>
<dbReference type="Proteomes" id="UP000077315">
    <property type="component" value="Unassembled WGS sequence"/>
</dbReference>
<reference evidence="3" key="1">
    <citation type="submission" date="2015-06" db="EMBL/GenBank/DDBJ databases">
        <title>Expansion of signal transduction pathways in fungi by whole-genome duplication.</title>
        <authorList>
            <consortium name="DOE Joint Genome Institute"/>
            <person name="Corrochano L.M."/>
            <person name="Kuo A."/>
            <person name="Marcet-Houben M."/>
            <person name="Polaino S."/>
            <person name="Salamov A."/>
            <person name="Villalobos J.M."/>
            <person name="Alvarez M.I."/>
            <person name="Avalos J."/>
            <person name="Benito E.P."/>
            <person name="Benoit I."/>
            <person name="Burger G."/>
            <person name="Camino L.P."/>
            <person name="Canovas D."/>
            <person name="Cerda-Olmedo E."/>
            <person name="Cheng J.-F."/>
            <person name="Dominguez A."/>
            <person name="Elias M."/>
            <person name="Eslava A.P."/>
            <person name="Glaser F."/>
            <person name="Grimwood J."/>
            <person name="Gutierrez G."/>
            <person name="Heitman J."/>
            <person name="Henrissat B."/>
            <person name="Iturriaga E.A."/>
            <person name="Lang B.F."/>
            <person name="Lavin J.L."/>
            <person name="Lee S."/>
            <person name="Li W."/>
            <person name="Lindquist E."/>
            <person name="Lopez-Garcia S."/>
            <person name="Luque E.M."/>
            <person name="Marcos A.T."/>
            <person name="Martin J."/>
            <person name="McCluskey K."/>
            <person name="Medina H.R."/>
            <person name="Miralles-Duran A."/>
            <person name="Miyazaki A."/>
            <person name="Munoz-Torres E."/>
            <person name="Oguiza J.A."/>
            <person name="Ohm R."/>
            <person name="Olmedo M."/>
            <person name="Orejas M."/>
            <person name="Ortiz-Castellanos L."/>
            <person name="Pisabarro A.G."/>
            <person name="Rodriguez-Romero J."/>
            <person name="Ruiz-Herrera J."/>
            <person name="Ruiz-Vazquez R."/>
            <person name="Sanz C."/>
            <person name="Schackwitz W."/>
            <person name="Schmutz J."/>
            <person name="Shahriari M."/>
            <person name="Shelest E."/>
            <person name="Silva-Franco F."/>
            <person name="Soanes D."/>
            <person name="Syed K."/>
            <person name="Tagua V.G."/>
            <person name="Talbot N.J."/>
            <person name="Thon M."/>
            <person name="De vries R.P."/>
            <person name="Wiebenga A."/>
            <person name="Yadav J.S."/>
            <person name="Braun E.L."/>
            <person name="Baker S."/>
            <person name="Garre V."/>
            <person name="Horwitz B."/>
            <person name="Torres-Martinez S."/>
            <person name="Idnurm A."/>
            <person name="Herrera-Estrella A."/>
            <person name="Gabaldon T."/>
            <person name="Grigoriev I.V."/>
        </authorList>
    </citation>
    <scope>NUCLEOTIDE SEQUENCE [LARGE SCALE GENOMIC DNA]</scope>
    <source>
        <strain evidence="3">NRRL 1555(-)</strain>
    </source>
</reference>
<dbReference type="InParanoid" id="A0A162TFY4"/>
<dbReference type="AlphaFoldDB" id="A0A162TFY4"/>
<keyword evidence="3" id="KW-1185">Reference proteome</keyword>
<evidence type="ECO:0000313" key="3">
    <source>
        <dbReference type="Proteomes" id="UP000077315"/>
    </source>
</evidence>
<keyword evidence="1" id="KW-1133">Transmembrane helix</keyword>
<name>A0A162TFY4_PHYB8</name>
<dbReference type="RefSeq" id="XP_018284863.1">
    <property type="nucleotide sequence ID" value="XM_018437356.1"/>
</dbReference>